<comment type="similarity">
    <text evidence="1">Belongs to the carbohydrate kinase PfkB family.</text>
</comment>
<dbReference type="InterPro" id="IPR029056">
    <property type="entry name" value="Ribokinase-like"/>
</dbReference>
<dbReference type="GO" id="GO:0016301">
    <property type="term" value="F:kinase activity"/>
    <property type="evidence" value="ECO:0007669"/>
    <property type="project" value="UniProtKB-KW"/>
</dbReference>
<dbReference type="InterPro" id="IPR011611">
    <property type="entry name" value="PfkB_dom"/>
</dbReference>
<comment type="caution">
    <text evidence="5">The sequence shown here is derived from an EMBL/GenBank/DDBJ whole genome shotgun (WGS) entry which is preliminary data.</text>
</comment>
<dbReference type="EMBL" id="VSSQ01000353">
    <property type="protein sequence ID" value="MPL92264.1"/>
    <property type="molecule type" value="Genomic_DNA"/>
</dbReference>
<dbReference type="InterPro" id="IPR002173">
    <property type="entry name" value="Carboh/pur_kinase_PfkB_CS"/>
</dbReference>
<evidence type="ECO:0000256" key="3">
    <source>
        <dbReference type="ARBA" id="ARBA00022777"/>
    </source>
</evidence>
<evidence type="ECO:0000256" key="1">
    <source>
        <dbReference type="ARBA" id="ARBA00010688"/>
    </source>
</evidence>
<dbReference type="PROSITE" id="PS00583">
    <property type="entry name" value="PFKB_KINASES_1"/>
    <property type="match status" value="1"/>
</dbReference>
<reference evidence="5" key="1">
    <citation type="submission" date="2019-08" db="EMBL/GenBank/DDBJ databases">
        <authorList>
            <person name="Kucharzyk K."/>
            <person name="Murdoch R.W."/>
            <person name="Higgins S."/>
            <person name="Loffler F."/>
        </authorList>
    </citation>
    <scope>NUCLEOTIDE SEQUENCE</scope>
</reference>
<accession>A0A644VLH2</accession>
<dbReference type="PROSITE" id="PS00584">
    <property type="entry name" value="PFKB_KINASES_2"/>
    <property type="match status" value="1"/>
</dbReference>
<organism evidence="5">
    <name type="scientific">bioreactor metagenome</name>
    <dbReference type="NCBI Taxonomy" id="1076179"/>
    <lineage>
        <taxon>unclassified sequences</taxon>
        <taxon>metagenomes</taxon>
        <taxon>ecological metagenomes</taxon>
    </lineage>
</organism>
<keyword evidence="2 5" id="KW-0808">Transferase</keyword>
<dbReference type="Gene3D" id="3.40.1190.20">
    <property type="match status" value="1"/>
</dbReference>
<dbReference type="EC" id="2.7.1.-" evidence="5"/>
<protein>
    <submittedName>
        <fullName evidence="5">Putative sugar kinase YdjH</fullName>
        <ecNumber evidence="5">2.7.1.-</ecNumber>
    </submittedName>
</protein>
<dbReference type="PANTHER" id="PTHR43320">
    <property type="entry name" value="SUGAR KINASE"/>
    <property type="match status" value="1"/>
</dbReference>
<name>A0A644VLH2_9ZZZZ</name>
<dbReference type="AlphaFoldDB" id="A0A644VLH2"/>
<dbReference type="CDD" id="cd01168">
    <property type="entry name" value="adenosine_kinase"/>
    <property type="match status" value="1"/>
</dbReference>
<dbReference type="InterPro" id="IPR052700">
    <property type="entry name" value="Carb_kinase_PfkB-like"/>
</dbReference>
<keyword evidence="3 5" id="KW-0418">Kinase</keyword>
<dbReference type="SUPFAM" id="SSF53613">
    <property type="entry name" value="Ribokinase-like"/>
    <property type="match status" value="1"/>
</dbReference>
<evidence type="ECO:0000259" key="4">
    <source>
        <dbReference type="Pfam" id="PF00294"/>
    </source>
</evidence>
<proteinExistence type="inferred from homology"/>
<sequence>MSKKVLCLGNALVDIITQLESDSILETLNLPKGSMQLVDSDVSKMVQNATSALKSSLQTGGSAANTANGIANLGVGSAFIGMVGEDKLGEFYINDMVENSIEPRFFKSKTTSTGCAVALVSKDGERTFATYLGAAIELKAELLSKELFQGYDYFHIEGYLIVNNDLIRKAIELAKQEGLKVSIDFASYNVVEENLDFLKEICKSVDIIFANEQEAKAFTNKEAEEALEDIAEICEIAVVKIGKKGSLIKNGDNKIVIGKRERTCIDTTGAGDMYAAGFLAGLCLGRDLEVCGQMGSILASEVIEVYGAKMDSESWNRIKAEIDTL</sequence>
<feature type="domain" description="Carbohydrate kinase PfkB" evidence="4">
    <location>
        <begin position="56"/>
        <end position="310"/>
    </location>
</feature>
<dbReference type="PANTHER" id="PTHR43320:SF3">
    <property type="entry name" value="CARBOHYDRATE KINASE PFKB DOMAIN-CONTAINING PROTEIN"/>
    <property type="match status" value="1"/>
</dbReference>
<gene>
    <name evidence="5" type="primary">ydjH_3</name>
    <name evidence="5" type="ORF">SDC9_38362</name>
</gene>
<evidence type="ECO:0000313" key="5">
    <source>
        <dbReference type="EMBL" id="MPL92264.1"/>
    </source>
</evidence>
<dbReference type="Pfam" id="PF00294">
    <property type="entry name" value="PfkB"/>
    <property type="match status" value="1"/>
</dbReference>
<evidence type="ECO:0000256" key="2">
    <source>
        <dbReference type="ARBA" id="ARBA00022679"/>
    </source>
</evidence>